<dbReference type="PROSITE" id="PS51724">
    <property type="entry name" value="SPOR"/>
    <property type="match status" value="1"/>
</dbReference>
<dbReference type="NCBIfam" id="TIGR00413">
    <property type="entry name" value="rlpA"/>
    <property type="match status" value="1"/>
</dbReference>
<dbReference type="GO" id="GO:0000270">
    <property type="term" value="P:peptidoglycan metabolic process"/>
    <property type="evidence" value="ECO:0007669"/>
    <property type="project" value="UniProtKB-UniRule"/>
</dbReference>
<dbReference type="Gene3D" id="3.30.70.1070">
    <property type="entry name" value="Sporulation related repeat"/>
    <property type="match status" value="1"/>
</dbReference>
<reference evidence="7 8" key="1">
    <citation type="journal article" date="2018" name="ISME J.">
        <title>Endosymbiont genomes yield clues of tubeworm success.</title>
        <authorList>
            <person name="Li Y."/>
            <person name="Liles M.R."/>
            <person name="Halanych K.M."/>
        </authorList>
    </citation>
    <scope>NUCLEOTIDE SEQUENCE [LARGE SCALE GENOMIC DNA]</scope>
    <source>
        <strain evidence="7">A1462</strain>
    </source>
</reference>
<dbReference type="SUPFAM" id="SSF110997">
    <property type="entry name" value="Sporulation related repeat"/>
    <property type="match status" value="1"/>
</dbReference>
<gene>
    <name evidence="4" type="primary">rlpA</name>
    <name evidence="7" type="ORF">DIZ78_07165</name>
</gene>
<dbReference type="InterPro" id="IPR007730">
    <property type="entry name" value="SPOR-like_dom"/>
</dbReference>
<evidence type="ECO:0000313" key="8">
    <source>
        <dbReference type="Proteomes" id="UP000254771"/>
    </source>
</evidence>
<keyword evidence="4" id="KW-1003">Cell membrane</keyword>
<dbReference type="GO" id="GO:0042834">
    <property type="term" value="F:peptidoglycan binding"/>
    <property type="evidence" value="ECO:0007669"/>
    <property type="project" value="InterPro"/>
</dbReference>
<dbReference type="Pfam" id="PF03330">
    <property type="entry name" value="DPBB_1"/>
    <property type="match status" value="1"/>
</dbReference>
<dbReference type="GO" id="GO:0005886">
    <property type="term" value="C:plasma membrane"/>
    <property type="evidence" value="ECO:0007669"/>
    <property type="project" value="UniProtKB-SubCell"/>
</dbReference>
<comment type="function">
    <text evidence="4">Lytic transglycosylase with a strong preference for naked glycan strands that lack stem peptides.</text>
</comment>
<dbReference type="PROSITE" id="PS51257">
    <property type="entry name" value="PROKAR_LIPOPROTEIN"/>
    <property type="match status" value="1"/>
</dbReference>
<dbReference type="EC" id="4.2.2.-" evidence="4"/>
<dbReference type="Gene3D" id="2.40.40.10">
    <property type="entry name" value="RlpA-like domain"/>
    <property type="match status" value="1"/>
</dbReference>
<dbReference type="CDD" id="cd22268">
    <property type="entry name" value="DPBB_RlpA-like"/>
    <property type="match status" value="1"/>
</dbReference>
<keyword evidence="2 4" id="KW-0456">Lyase</keyword>
<dbReference type="PANTHER" id="PTHR34183:SF1">
    <property type="entry name" value="ENDOLYTIC PEPTIDOGLYCAN TRANSGLYCOSYLASE RLPA"/>
    <property type="match status" value="1"/>
</dbReference>
<dbReference type="GO" id="GO:0008932">
    <property type="term" value="F:lytic endotransglycosylase activity"/>
    <property type="evidence" value="ECO:0007669"/>
    <property type="project" value="UniProtKB-UniRule"/>
</dbReference>
<keyword evidence="4" id="KW-0564">Palmitate</keyword>
<organism evidence="7 8">
    <name type="scientific">endosymbiont of Escarpia spicata</name>
    <dbReference type="NCBI Taxonomy" id="2200908"/>
    <lineage>
        <taxon>Bacteria</taxon>
        <taxon>Pseudomonadati</taxon>
        <taxon>Pseudomonadota</taxon>
        <taxon>Gammaproteobacteria</taxon>
        <taxon>sulfur-oxidizing symbionts</taxon>
    </lineage>
</organism>
<dbReference type="InterPro" id="IPR034718">
    <property type="entry name" value="RlpA"/>
</dbReference>
<dbReference type="Pfam" id="PF05036">
    <property type="entry name" value="SPOR"/>
    <property type="match status" value="1"/>
</dbReference>
<keyword evidence="4 7" id="KW-0449">Lipoprotein</keyword>
<evidence type="ECO:0000256" key="2">
    <source>
        <dbReference type="ARBA" id="ARBA00023239"/>
    </source>
</evidence>
<dbReference type="InterPro" id="IPR012997">
    <property type="entry name" value="RplA"/>
</dbReference>
<dbReference type="HAMAP" id="MF_02071">
    <property type="entry name" value="RlpA"/>
    <property type="match status" value="1"/>
</dbReference>
<dbReference type="GO" id="GO:0009279">
    <property type="term" value="C:cell outer membrane"/>
    <property type="evidence" value="ECO:0007669"/>
    <property type="project" value="TreeGrafter"/>
</dbReference>
<keyword evidence="1" id="KW-0732">Signal</keyword>
<dbReference type="Proteomes" id="UP000254771">
    <property type="component" value="Unassembled WGS sequence"/>
</dbReference>
<comment type="caution">
    <text evidence="7">The sequence shown here is derived from an EMBL/GenBank/DDBJ whole genome shotgun (WGS) entry which is preliminary data.</text>
</comment>
<accession>A0A370DP34</accession>
<dbReference type="SUPFAM" id="SSF50685">
    <property type="entry name" value="Barwin-like endoglucanases"/>
    <property type="match status" value="1"/>
</dbReference>
<protein>
    <recommendedName>
        <fullName evidence="4">Endolytic peptidoglycan transglycosylase RlpA</fullName>
        <ecNumber evidence="4">4.2.2.-</ecNumber>
    </recommendedName>
</protein>
<feature type="domain" description="SPOR" evidence="6">
    <location>
        <begin position="196"/>
        <end position="276"/>
    </location>
</feature>
<evidence type="ECO:0000313" key="7">
    <source>
        <dbReference type="EMBL" id="RDH86676.1"/>
    </source>
</evidence>
<dbReference type="EMBL" id="QFXE01000008">
    <property type="protein sequence ID" value="RDH86676.1"/>
    <property type="molecule type" value="Genomic_DNA"/>
</dbReference>
<comment type="subcellular location">
    <subcellularLocation>
        <location evidence="4">Cell membrane</location>
        <topology evidence="4">Lipid-anchor</topology>
    </subcellularLocation>
</comment>
<dbReference type="PANTHER" id="PTHR34183">
    <property type="entry name" value="ENDOLYTIC PEPTIDOGLYCAN TRANSGLYCOSYLASE RLPA"/>
    <property type="match status" value="1"/>
</dbReference>
<evidence type="ECO:0000256" key="1">
    <source>
        <dbReference type="ARBA" id="ARBA00022729"/>
    </source>
</evidence>
<evidence type="ECO:0000259" key="6">
    <source>
        <dbReference type="PROSITE" id="PS51724"/>
    </source>
</evidence>
<dbReference type="GO" id="GO:0071555">
    <property type="term" value="P:cell wall organization"/>
    <property type="evidence" value="ECO:0007669"/>
    <property type="project" value="UniProtKB-KW"/>
</dbReference>
<name>A0A370DP34_9GAMM</name>
<evidence type="ECO:0000256" key="3">
    <source>
        <dbReference type="ARBA" id="ARBA00023316"/>
    </source>
</evidence>
<evidence type="ECO:0000256" key="5">
    <source>
        <dbReference type="RuleBase" id="RU003495"/>
    </source>
</evidence>
<sequence length="276" mass="30155">MRRTQHTTINLAGLSLLAALTGCSIGPSIIEQDIVDSGPSAAPPVDIDSIPDAVPKFESRSRYGNPSSYVVRGKRYYTKQSSKDYQERGIASWYGKKFHGRRTSSGETYNMYGMTAAHKTLPLPTYARVTNLRNNRSVVLKINDRGPFHDNRLIDLSYTVAHKLGIIGSGTGLVEVRALTPGEPEPSPASPVEFAATEATRLYLQVGAFGSRDNANRLQSRLQNDLDTNVRVLEGRSADQLVYRVQVGPISGVDGADSLSRRLDGLGIRDTHVVIQ</sequence>
<keyword evidence="3 4" id="KW-0961">Cell wall biogenesis/degradation</keyword>
<dbReference type="AlphaFoldDB" id="A0A370DP34"/>
<keyword evidence="8" id="KW-1185">Reference proteome</keyword>
<dbReference type="InterPro" id="IPR009009">
    <property type="entry name" value="RlpA-like_DPBB"/>
</dbReference>
<keyword evidence="4" id="KW-0472">Membrane</keyword>
<dbReference type="InterPro" id="IPR036908">
    <property type="entry name" value="RlpA-like_sf"/>
</dbReference>
<proteinExistence type="inferred from homology"/>
<comment type="similarity">
    <text evidence="4 5">Belongs to the RlpA family.</text>
</comment>
<dbReference type="InterPro" id="IPR036680">
    <property type="entry name" value="SPOR-like_sf"/>
</dbReference>
<evidence type="ECO:0000256" key="4">
    <source>
        <dbReference type="HAMAP-Rule" id="MF_02071"/>
    </source>
</evidence>